<keyword evidence="14" id="KW-1185">Reference proteome</keyword>
<dbReference type="EMBL" id="JPIT01000008">
    <property type="protein sequence ID" value="KIO46983.1"/>
    <property type="molecule type" value="Genomic_DNA"/>
</dbReference>
<dbReference type="SUPFAM" id="SSF54211">
    <property type="entry name" value="Ribosomal protein S5 domain 2-like"/>
    <property type="match status" value="2"/>
</dbReference>
<dbReference type="HAMAP" id="MF_01595">
    <property type="entry name" value="PNPase"/>
    <property type="match status" value="1"/>
</dbReference>
<dbReference type="InterPro" id="IPR036456">
    <property type="entry name" value="PNPase_PH_RNA-bd_sf"/>
</dbReference>
<dbReference type="GO" id="GO:0005829">
    <property type="term" value="C:cytosol"/>
    <property type="evidence" value="ECO:0007669"/>
    <property type="project" value="TreeGrafter"/>
</dbReference>
<dbReference type="Proteomes" id="UP000031937">
    <property type="component" value="Unassembled WGS sequence"/>
</dbReference>
<dbReference type="Pfam" id="PF00575">
    <property type="entry name" value="S1"/>
    <property type="match status" value="1"/>
</dbReference>
<comment type="similarity">
    <text evidence="1 8">Belongs to the polyribonucleotide nucleotidyltransferase family.</text>
</comment>
<comment type="function">
    <text evidence="8">Involved in mRNA degradation. Catalyzes the phosphorolysis of single-stranded polyribonucleotides processively in the 3'- to 5'-direction.</text>
</comment>
<keyword evidence="7 8" id="KW-0694">RNA-binding</keyword>
<dbReference type="AlphaFoldDB" id="A0A0C3MIX8"/>
<dbReference type="Gene3D" id="3.30.1370.10">
    <property type="entry name" value="K Homology domain, type 1"/>
    <property type="match status" value="1"/>
</dbReference>
<evidence type="ECO:0000256" key="1">
    <source>
        <dbReference type="ARBA" id="ARBA00007404"/>
    </source>
</evidence>
<dbReference type="SMART" id="SM00322">
    <property type="entry name" value="KH"/>
    <property type="match status" value="1"/>
</dbReference>
<dbReference type="FunFam" id="3.30.230.70:FF:000001">
    <property type="entry name" value="Polyribonucleotide nucleotidyltransferase"/>
    <property type="match status" value="1"/>
</dbReference>
<dbReference type="InterPro" id="IPR015847">
    <property type="entry name" value="ExoRNase_PH_dom2"/>
</dbReference>
<evidence type="ECO:0000256" key="3">
    <source>
        <dbReference type="ARBA" id="ARBA00022679"/>
    </source>
</evidence>
<dbReference type="GO" id="GO:0000175">
    <property type="term" value="F:3'-5'-RNA exonuclease activity"/>
    <property type="evidence" value="ECO:0007669"/>
    <property type="project" value="TreeGrafter"/>
</dbReference>
<dbReference type="SUPFAM" id="SSF55666">
    <property type="entry name" value="Ribonuclease PH domain 2-like"/>
    <property type="match status" value="2"/>
</dbReference>
<evidence type="ECO:0000256" key="9">
    <source>
        <dbReference type="SAM" id="MobiDB-lite"/>
    </source>
</evidence>
<name>A0A0C3MIX8_9PORP</name>
<evidence type="ECO:0000256" key="5">
    <source>
        <dbReference type="ARBA" id="ARBA00022723"/>
    </source>
</evidence>
<dbReference type="EMBL" id="JPIU01000025">
    <property type="protein sequence ID" value="KIO46638.1"/>
    <property type="molecule type" value="Genomic_DNA"/>
</dbReference>
<protein>
    <recommendedName>
        <fullName evidence="8">Polyribonucleotide nucleotidyltransferase</fullName>
        <ecNumber evidence="8">2.7.7.8</ecNumber>
    </recommendedName>
    <alternativeName>
        <fullName evidence="8">Polynucleotide phosphorylase</fullName>
        <shortName evidence="8">PNPase</shortName>
    </alternativeName>
</protein>
<dbReference type="PANTHER" id="PTHR11252">
    <property type="entry name" value="POLYRIBONUCLEOTIDE NUCLEOTIDYLTRANSFERASE"/>
    <property type="match status" value="1"/>
</dbReference>
<dbReference type="FunFam" id="2.40.50.140:FF:000189">
    <property type="entry name" value="Polyribonucleotide nucleotidyltransferase, putative"/>
    <property type="match status" value="1"/>
</dbReference>
<dbReference type="Pfam" id="PF03725">
    <property type="entry name" value="RNase_PH_C"/>
    <property type="match status" value="1"/>
</dbReference>
<keyword evidence="3 8" id="KW-0808">Transferase</keyword>
<dbReference type="InterPro" id="IPR036612">
    <property type="entry name" value="KH_dom_type_1_sf"/>
</dbReference>
<dbReference type="InterPro" id="IPR027408">
    <property type="entry name" value="PNPase/RNase_PH_dom_sf"/>
</dbReference>
<comment type="subcellular location">
    <subcellularLocation>
        <location evidence="8">Cytoplasm</location>
    </subcellularLocation>
</comment>
<accession>A0A0C3MIX8</accession>
<dbReference type="OrthoDB" id="9804305at2"/>
<dbReference type="GO" id="GO:0006396">
    <property type="term" value="P:RNA processing"/>
    <property type="evidence" value="ECO:0007669"/>
    <property type="project" value="InterPro"/>
</dbReference>
<evidence type="ECO:0000256" key="2">
    <source>
        <dbReference type="ARBA" id="ARBA00022490"/>
    </source>
</evidence>
<dbReference type="InterPro" id="IPR036345">
    <property type="entry name" value="ExoRNase_PH_dom2_sf"/>
</dbReference>
<reference evidence="11 14" key="1">
    <citation type="submission" date="2014-07" db="EMBL/GenBank/DDBJ databases">
        <title>Porphyromonadaceae bacterium OUH 308042 = ATCC BAA-2681 = DSM 28342 draft genome.</title>
        <authorList>
            <person name="Sydenham T.V."/>
            <person name="Hasman H."/>
            <person name="Justensen U.S."/>
        </authorList>
    </citation>
    <scope>NUCLEOTIDE SEQUENCE [LARGE SCALE GENOMIC DNA]</scope>
    <source>
        <strain evidence="11 14">OUH 308042</strain>
    </source>
</reference>
<evidence type="ECO:0000313" key="13">
    <source>
        <dbReference type="Proteomes" id="UP000031937"/>
    </source>
</evidence>
<dbReference type="FunFam" id="3.30.230.70:FF:000002">
    <property type="entry name" value="Polyribonucleotide nucleotidyltransferase"/>
    <property type="match status" value="1"/>
</dbReference>
<dbReference type="GO" id="GO:0004654">
    <property type="term" value="F:polyribonucleotide nucleotidyltransferase activity"/>
    <property type="evidence" value="ECO:0007669"/>
    <property type="project" value="UniProtKB-UniRule"/>
</dbReference>
<feature type="binding site" evidence="8">
    <location>
        <position position="494"/>
    </location>
    <ligand>
        <name>Mg(2+)</name>
        <dbReference type="ChEBI" id="CHEBI:18420"/>
    </ligand>
</feature>
<comment type="caution">
    <text evidence="11">The sequence shown here is derived from an EMBL/GenBank/DDBJ whole genome shotgun (WGS) entry which is preliminary data.</text>
</comment>
<gene>
    <name evidence="8" type="primary">pnp</name>
    <name evidence="11" type="ORF">BA92_01880</name>
    <name evidence="12" type="ORF">IE90_02895</name>
</gene>
<dbReference type="CDD" id="cd11363">
    <property type="entry name" value="RNase_PH_PNPase_1"/>
    <property type="match status" value="1"/>
</dbReference>
<keyword evidence="5 8" id="KW-0479">Metal-binding</keyword>
<dbReference type="CDD" id="cd04472">
    <property type="entry name" value="S1_PNPase"/>
    <property type="match status" value="1"/>
</dbReference>
<feature type="binding site" evidence="8">
    <location>
        <position position="488"/>
    </location>
    <ligand>
        <name>Mg(2+)</name>
        <dbReference type="ChEBI" id="CHEBI:18420"/>
    </ligand>
</feature>
<dbReference type="InterPro" id="IPR012162">
    <property type="entry name" value="PNPase"/>
</dbReference>
<dbReference type="SUPFAM" id="SSF54791">
    <property type="entry name" value="Eukaryotic type KH-domain (KH-domain type I)"/>
    <property type="match status" value="1"/>
</dbReference>
<dbReference type="InterPro" id="IPR003029">
    <property type="entry name" value="S1_domain"/>
</dbReference>
<dbReference type="GO" id="GO:0000287">
    <property type="term" value="F:magnesium ion binding"/>
    <property type="evidence" value="ECO:0007669"/>
    <property type="project" value="UniProtKB-UniRule"/>
</dbReference>
<dbReference type="SMART" id="SM00316">
    <property type="entry name" value="S1"/>
    <property type="match status" value="1"/>
</dbReference>
<evidence type="ECO:0000313" key="12">
    <source>
        <dbReference type="EMBL" id="KIO46983.1"/>
    </source>
</evidence>
<evidence type="ECO:0000313" key="14">
    <source>
        <dbReference type="Proteomes" id="UP000031980"/>
    </source>
</evidence>
<evidence type="ECO:0000256" key="6">
    <source>
        <dbReference type="ARBA" id="ARBA00022842"/>
    </source>
</evidence>
<dbReference type="NCBIfam" id="TIGR03591">
    <property type="entry name" value="polynuc_phos"/>
    <property type="match status" value="1"/>
</dbReference>
<dbReference type="RefSeq" id="WP_041502394.1">
    <property type="nucleotide sequence ID" value="NZ_JPIT01000008.1"/>
</dbReference>
<keyword evidence="6 8" id="KW-0460">Magnesium</keyword>
<comment type="cofactor">
    <cofactor evidence="8">
        <name>Mg(2+)</name>
        <dbReference type="ChEBI" id="CHEBI:18420"/>
    </cofactor>
</comment>
<dbReference type="Gene3D" id="3.30.230.70">
    <property type="entry name" value="GHMP Kinase, N-terminal domain"/>
    <property type="match status" value="2"/>
</dbReference>
<dbReference type="NCBIfam" id="NF008805">
    <property type="entry name" value="PRK11824.1"/>
    <property type="match status" value="1"/>
</dbReference>
<evidence type="ECO:0000259" key="10">
    <source>
        <dbReference type="PROSITE" id="PS50126"/>
    </source>
</evidence>
<dbReference type="Pfam" id="PF03726">
    <property type="entry name" value="PNPase"/>
    <property type="match status" value="1"/>
</dbReference>
<dbReference type="GO" id="GO:0003723">
    <property type="term" value="F:RNA binding"/>
    <property type="evidence" value="ECO:0007669"/>
    <property type="project" value="UniProtKB-UniRule"/>
</dbReference>
<dbReference type="Proteomes" id="UP000031980">
    <property type="component" value="Unassembled WGS sequence"/>
</dbReference>
<organism evidence="11 14">
    <name type="scientific">Sanguibacteroides justesenii</name>
    <dbReference type="NCBI Taxonomy" id="1547597"/>
    <lineage>
        <taxon>Bacteria</taxon>
        <taxon>Pseudomonadati</taxon>
        <taxon>Bacteroidota</taxon>
        <taxon>Bacteroidia</taxon>
        <taxon>Bacteroidales</taxon>
        <taxon>Porphyromonadaceae</taxon>
        <taxon>Sanguibacteroides</taxon>
    </lineage>
</organism>
<dbReference type="PROSITE" id="PS50084">
    <property type="entry name" value="KH_TYPE_1"/>
    <property type="match status" value="1"/>
</dbReference>
<evidence type="ECO:0000256" key="8">
    <source>
        <dbReference type="HAMAP-Rule" id="MF_01595"/>
    </source>
</evidence>
<dbReference type="Pfam" id="PF01138">
    <property type="entry name" value="RNase_PH"/>
    <property type="match status" value="2"/>
</dbReference>
<reference evidence="12 13" key="2">
    <citation type="submission" date="2014-07" db="EMBL/GenBank/DDBJ databases">
        <title>Porphyromonadaceae bacterium OUH 334697 = ATCC BAA-2682 = DSM 28341 draft genome.</title>
        <authorList>
            <person name="Sydenham T.V."/>
            <person name="Hasman H."/>
            <person name="Justesen U.S."/>
        </authorList>
    </citation>
    <scope>NUCLEOTIDE SEQUENCE [LARGE SCALE GENOMIC DNA]</scope>
    <source>
        <strain evidence="12 13">OUH 334697</strain>
    </source>
</reference>
<dbReference type="CDD" id="cd02393">
    <property type="entry name" value="KH-I_PNPase"/>
    <property type="match status" value="1"/>
</dbReference>
<dbReference type="PANTHER" id="PTHR11252:SF0">
    <property type="entry name" value="POLYRIBONUCLEOTIDE NUCLEOTIDYLTRANSFERASE 1, MITOCHONDRIAL"/>
    <property type="match status" value="1"/>
</dbReference>
<evidence type="ECO:0000256" key="4">
    <source>
        <dbReference type="ARBA" id="ARBA00022695"/>
    </source>
</evidence>
<evidence type="ECO:0000256" key="7">
    <source>
        <dbReference type="ARBA" id="ARBA00022884"/>
    </source>
</evidence>
<dbReference type="SUPFAM" id="SSF46915">
    <property type="entry name" value="Polynucleotide phosphorylase/guanosine pentaphosphate synthase (PNPase/GPSI), domain 3"/>
    <property type="match status" value="1"/>
</dbReference>
<dbReference type="PROSITE" id="PS50126">
    <property type="entry name" value="S1"/>
    <property type="match status" value="1"/>
</dbReference>
<dbReference type="FunFam" id="3.30.1370.10:FF:000001">
    <property type="entry name" value="Polyribonucleotide nucleotidyltransferase"/>
    <property type="match status" value="1"/>
</dbReference>
<keyword evidence="4 8" id="KW-0548">Nucleotidyltransferase</keyword>
<evidence type="ECO:0000313" key="11">
    <source>
        <dbReference type="EMBL" id="KIO46638.1"/>
    </source>
</evidence>
<dbReference type="GO" id="GO:0006402">
    <property type="term" value="P:mRNA catabolic process"/>
    <property type="evidence" value="ECO:0007669"/>
    <property type="project" value="UniProtKB-UniRule"/>
</dbReference>
<dbReference type="PIRSF" id="PIRSF005499">
    <property type="entry name" value="PNPase"/>
    <property type="match status" value="1"/>
</dbReference>
<dbReference type="SUPFAM" id="SSF50249">
    <property type="entry name" value="Nucleic acid-binding proteins"/>
    <property type="match status" value="1"/>
</dbReference>
<comment type="catalytic activity">
    <reaction evidence="8">
        <text>RNA(n+1) + phosphate = RNA(n) + a ribonucleoside 5'-diphosphate</text>
        <dbReference type="Rhea" id="RHEA:22096"/>
        <dbReference type="Rhea" id="RHEA-COMP:14527"/>
        <dbReference type="Rhea" id="RHEA-COMP:17342"/>
        <dbReference type="ChEBI" id="CHEBI:43474"/>
        <dbReference type="ChEBI" id="CHEBI:57930"/>
        <dbReference type="ChEBI" id="CHEBI:140395"/>
        <dbReference type="EC" id="2.7.7.8"/>
    </reaction>
</comment>
<proteinExistence type="inferred from homology"/>
<dbReference type="Pfam" id="PF00013">
    <property type="entry name" value="KH_1"/>
    <property type="match status" value="1"/>
</dbReference>
<feature type="region of interest" description="Disordered" evidence="9">
    <location>
        <begin position="695"/>
        <end position="731"/>
    </location>
</feature>
<dbReference type="InterPro" id="IPR004088">
    <property type="entry name" value="KH_dom_type_1"/>
</dbReference>
<dbReference type="InterPro" id="IPR004087">
    <property type="entry name" value="KH_dom"/>
</dbReference>
<dbReference type="InterPro" id="IPR015848">
    <property type="entry name" value="PNPase_PH_RNA-bd_bac/org-type"/>
</dbReference>
<dbReference type="InterPro" id="IPR020568">
    <property type="entry name" value="Ribosomal_Su5_D2-typ_SF"/>
</dbReference>
<dbReference type="EC" id="2.7.7.8" evidence="8"/>
<dbReference type="InterPro" id="IPR001247">
    <property type="entry name" value="ExoRNase_PH_dom1"/>
</dbReference>
<sequence>MNVIEKSITLKDGRVITLETGKLAKQADGAVMLKMGNTMILATVVSAQEAGPDVDFMPLSVDYKEKFSAVGRFPGGFTRREGRASDYEILVSRLIDRALRPLFPDDYHAETFVQVTLYSADEESMPDSLAGLAASAAIAVSDIPFHGPISEVRVARINGEFVINPTKSQMAEVDLDIMVAATMDNIMMVEGEMKEVSEKEMLDAIKFAHEAIKEQCQIQMELAAAVNKEKRTYCHEVNDEELRKDVWEKCYDKAYAVARQCNADKHLREKLFAEVREGYLETIPEEEREEKKMMVGRYYHDVEKEAVRRMILDEGLRLDGRTTEQIRPIWCEVGYLPGPHGSAVFTRGETQALATVTLGTKLDEKIVDEATEQGKEKFLLHYNFPPFSTGEAKPSRGVGRREVGHGNLAHRALKVMLPDNYPYTVRVVSDILESNGSSSMATVCAGTLAIMDAGIPMKKPVTGIAMGLITDKGCAKYAVLSDILGDEDHLGDMDFKVTGTVDGITATQMDIKVDGLPYEILEKALDQARRGRLHIMNIIKETLPEPRPDLKPHAPRMVTLTVDKDQIGAIIGPGGKIIQDIQEKSGAVVVIEEVGNQGIVDISASNAESIAIAVARIKAIASKPEIGEVYEGVVKNITTFGAFVEFLPGKDGLLHISEIDHKRLEKVEDALKEGDKIQVKLIDIDPKTGKFKLSRKVLLPKPERPEGEERGERPNRGPRPQRPERKENKPE</sequence>
<dbReference type="CDD" id="cd11364">
    <property type="entry name" value="RNase_PH_PNPase_2"/>
    <property type="match status" value="1"/>
</dbReference>
<dbReference type="Gene3D" id="2.40.50.140">
    <property type="entry name" value="Nucleic acid-binding proteins"/>
    <property type="match status" value="1"/>
</dbReference>
<feature type="domain" description="S1 motif" evidence="10">
    <location>
        <begin position="627"/>
        <end position="696"/>
    </location>
</feature>
<dbReference type="InterPro" id="IPR012340">
    <property type="entry name" value="NA-bd_OB-fold"/>
</dbReference>
<feature type="compositionally biased region" description="Basic and acidic residues" evidence="9">
    <location>
        <begin position="701"/>
        <end position="731"/>
    </location>
</feature>
<keyword evidence="2 8" id="KW-0963">Cytoplasm</keyword>